<dbReference type="OrthoDB" id="10264870at2759"/>
<dbReference type="GO" id="GO:0003713">
    <property type="term" value="F:transcription coactivator activity"/>
    <property type="evidence" value="ECO:0007669"/>
    <property type="project" value="TreeGrafter"/>
</dbReference>
<keyword evidence="4" id="KW-0539">Nucleus</keyword>
<dbReference type="PANTHER" id="PTHR21277:SF5">
    <property type="entry name" value="TRANSCRIPTIONAL ADAPTER 1"/>
    <property type="match status" value="1"/>
</dbReference>
<dbReference type="EMBL" id="LR721781">
    <property type="protein sequence ID" value="VVW13416.1"/>
    <property type="molecule type" value="Genomic_DNA"/>
</dbReference>
<dbReference type="Pfam" id="PF12767">
    <property type="entry name" value="SAGA-Tad1"/>
    <property type="match status" value="1"/>
</dbReference>
<evidence type="ECO:0000256" key="3">
    <source>
        <dbReference type="ARBA" id="ARBA00023163"/>
    </source>
</evidence>
<feature type="region of interest" description="Disordered" evidence="5">
    <location>
        <begin position="107"/>
        <end position="141"/>
    </location>
</feature>
<keyword evidence="3" id="KW-0804">Transcription</keyword>
<evidence type="ECO:0008006" key="7">
    <source>
        <dbReference type="Google" id="ProtNLM"/>
    </source>
</evidence>
<evidence type="ECO:0000256" key="5">
    <source>
        <dbReference type="SAM" id="MobiDB-lite"/>
    </source>
</evidence>
<gene>
    <name evidence="6" type="ORF">NYM_LOCUS16272</name>
</gene>
<evidence type="ECO:0000256" key="4">
    <source>
        <dbReference type="ARBA" id="ARBA00023242"/>
    </source>
</evidence>
<dbReference type="GO" id="GO:0005634">
    <property type="term" value="C:nucleus"/>
    <property type="evidence" value="ECO:0007669"/>
    <property type="project" value="UniProtKB-SubCell"/>
</dbReference>
<proteinExistence type="predicted"/>
<accession>A0A5K1BNK9</accession>
<dbReference type="PANTHER" id="PTHR21277">
    <property type="entry name" value="TRANSCRIPTIONAL ADAPTER 1"/>
    <property type="match status" value="1"/>
</dbReference>
<name>A0A5K1BNK9_9MAGN</name>
<evidence type="ECO:0000256" key="1">
    <source>
        <dbReference type="ARBA" id="ARBA00004123"/>
    </source>
</evidence>
<evidence type="ECO:0000313" key="6">
    <source>
        <dbReference type="EMBL" id="VVW13416.1"/>
    </source>
</evidence>
<dbReference type="OMA" id="IINGMWP"/>
<dbReference type="CDD" id="cd22933">
    <property type="entry name" value="HFD_HFI1"/>
    <property type="match status" value="1"/>
</dbReference>
<sequence length="424" mass="46537">MPPSQQHSRINLADLKAQIVKRLGPDKAQRYFSHLTRLLSQKISKVEFDKLCYLTIGRENLALHNQFIRSVLKNACHAKVPPPPPVQDATALVGGVAKTSQSPSFSAPNAVILSNGDIPGSPQKGRTLKRDRRPVDRPSPLGTIEKTEIVTAHRGDGKEETVPGVAENGDMYPYDLQRAAHHLQGLAEEPDNERSSPMLLPPIKRARLQKSTRDQFHVNNKGLTEVVIEEDVEPVPSDPFQCGSPICAPLGIPFCSASLGGARKGMIRSLSDLPSVSSYMSSVDGGELLDTETLKKKMEHIAEVEGLHGVTIDCANLLNNGLDAYLKRLIRTCIELAKARAGSEQTKAAIQKQHIYGKVAQGINGMWQNHLHNQTNNVSAEGIRSQSPISLLDFRVAMKLNPQQLGDDWPSLLEKISFRGFDEE</sequence>
<keyword evidence="2" id="KW-0805">Transcription regulation</keyword>
<reference evidence="6" key="1">
    <citation type="submission" date="2019-09" db="EMBL/GenBank/DDBJ databases">
        <authorList>
            <person name="Zhang L."/>
        </authorList>
    </citation>
    <scope>NUCLEOTIDE SEQUENCE</scope>
</reference>
<dbReference type="AlphaFoldDB" id="A0A5K1BNK9"/>
<dbReference type="GO" id="GO:0000124">
    <property type="term" value="C:SAGA complex"/>
    <property type="evidence" value="ECO:0007669"/>
    <property type="project" value="UniProtKB-ARBA"/>
</dbReference>
<comment type="subcellular location">
    <subcellularLocation>
        <location evidence="1">Nucleus</location>
    </subcellularLocation>
</comment>
<protein>
    <recommendedName>
        <fullName evidence="7">Transcriptional coactivator Hfi1/Transcriptional adapter 1</fullName>
    </recommendedName>
</protein>
<dbReference type="InterPro" id="IPR024738">
    <property type="entry name" value="Hfi1/Tada1"/>
</dbReference>
<organism evidence="6">
    <name type="scientific">Nymphaea colorata</name>
    <name type="common">pocket water lily</name>
    <dbReference type="NCBI Taxonomy" id="210225"/>
    <lineage>
        <taxon>Eukaryota</taxon>
        <taxon>Viridiplantae</taxon>
        <taxon>Streptophyta</taxon>
        <taxon>Embryophyta</taxon>
        <taxon>Tracheophyta</taxon>
        <taxon>Spermatophyta</taxon>
        <taxon>Magnoliopsida</taxon>
        <taxon>Nymphaeales</taxon>
        <taxon>Nymphaeaceae</taxon>
        <taxon>Nymphaea</taxon>
    </lineage>
</organism>
<evidence type="ECO:0000256" key="2">
    <source>
        <dbReference type="ARBA" id="ARBA00023015"/>
    </source>
</evidence>
<dbReference type="Gramene" id="NC3G0229670.1">
    <property type="protein sequence ID" value="NC3G0229670.1:cds"/>
    <property type="gene ID" value="NC3G0229670"/>
</dbReference>
<dbReference type="GO" id="GO:0006357">
    <property type="term" value="P:regulation of transcription by RNA polymerase II"/>
    <property type="evidence" value="ECO:0007669"/>
    <property type="project" value="TreeGrafter"/>
</dbReference>